<name>A0A7W9FH85_9CAUL</name>
<evidence type="ECO:0000313" key="2">
    <source>
        <dbReference type="EMBL" id="MBB5747418.1"/>
    </source>
</evidence>
<feature type="transmembrane region" description="Helical" evidence="1">
    <location>
        <begin position="65"/>
        <end position="85"/>
    </location>
</feature>
<keyword evidence="1" id="KW-0472">Membrane</keyword>
<keyword evidence="3" id="KW-1185">Reference proteome</keyword>
<dbReference type="RefSeq" id="WP_183214392.1">
    <property type="nucleotide sequence ID" value="NZ_JACHOR010000005.1"/>
</dbReference>
<protein>
    <submittedName>
        <fullName evidence="2">Tryptophan-rich sensory protein</fullName>
    </submittedName>
</protein>
<dbReference type="EMBL" id="JACHOR010000005">
    <property type="protein sequence ID" value="MBB5747418.1"/>
    <property type="molecule type" value="Genomic_DNA"/>
</dbReference>
<feature type="transmembrane region" description="Helical" evidence="1">
    <location>
        <begin position="6"/>
        <end position="24"/>
    </location>
</feature>
<gene>
    <name evidence="2" type="ORF">GGR13_003039</name>
</gene>
<comment type="caution">
    <text evidence="2">The sequence shown here is derived from an EMBL/GenBank/DDBJ whole genome shotgun (WGS) entry which is preliminary data.</text>
</comment>
<evidence type="ECO:0000256" key="1">
    <source>
        <dbReference type="SAM" id="Phobius"/>
    </source>
</evidence>
<proteinExistence type="predicted"/>
<sequence>MAWLFAAAFLSWGAVFLYMAPSVWRMYVKQHHRNDPARLHALLVAALMMGFLGRRLLHGDFASDAAMIGLLLADIAVAIFTLFLGHSYGRGRRA</sequence>
<feature type="transmembrane region" description="Helical" evidence="1">
    <location>
        <begin position="36"/>
        <end position="53"/>
    </location>
</feature>
<reference evidence="2 3" key="1">
    <citation type="submission" date="2020-08" db="EMBL/GenBank/DDBJ databases">
        <title>Genomic Encyclopedia of Type Strains, Phase IV (KMG-IV): sequencing the most valuable type-strain genomes for metagenomic binning, comparative biology and taxonomic classification.</title>
        <authorList>
            <person name="Goeker M."/>
        </authorList>
    </citation>
    <scope>NUCLEOTIDE SEQUENCE [LARGE SCALE GENOMIC DNA]</scope>
    <source>
        <strain evidence="2 3">DSM 4737</strain>
    </source>
</reference>
<accession>A0A7W9FH85</accession>
<dbReference type="Proteomes" id="UP000545037">
    <property type="component" value="Unassembled WGS sequence"/>
</dbReference>
<keyword evidence="1" id="KW-0812">Transmembrane</keyword>
<evidence type="ECO:0000313" key="3">
    <source>
        <dbReference type="Proteomes" id="UP000545037"/>
    </source>
</evidence>
<dbReference type="AlphaFoldDB" id="A0A7W9FH85"/>
<keyword evidence="1" id="KW-1133">Transmembrane helix</keyword>
<organism evidence="2 3">
    <name type="scientific">Brevundimonas variabilis</name>
    <dbReference type="NCBI Taxonomy" id="74312"/>
    <lineage>
        <taxon>Bacteria</taxon>
        <taxon>Pseudomonadati</taxon>
        <taxon>Pseudomonadota</taxon>
        <taxon>Alphaproteobacteria</taxon>
        <taxon>Caulobacterales</taxon>
        <taxon>Caulobacteraceae</taxon>
        <taxon>Brevundimonas</taxon>
    </lineage>
</organism>